<feature type="compositionally biased region" description="Gly residues" evidence="1">
    <location>
        <begin position="52"/>
        <end position="92"/>
    </location>
</feature>
<feature type="region of interest" description="Disordered" evidence="1">
    <location>
        <begin position="25"/>
        <end position="130"/>
    </location>
</feature>
<accession>A0ABR2WGQ3</accession>
<proteinExistence type="predicted"/>
<protein>
    <submittedName>
        <fullName evidence="2">Uncharacterized protein</fullName>
    </submittedName>
</protein>
<evidence type="ECO:0000256" key="1">
    <source>
        <dbReference type="SAM" id="MobiDB-lite"/>
    </source>
</evidence>
<gene>
    <name evidence="2" type="ORF">K7432_015123</name>
</gene>
<comment type="caution">
    <text evidence="2">The sequence shown here is derived from an EMBL/GenBank/DDBJ whole genome shotgun (WGS) entry which is preliminary data.</text>
</comment>
<sequence>MVDPLFPARIWCASAGCIIGFCGLRKPKPEVKKPDTSKKGKDGKNTKVVYTGGKGQQGGGQWQQGGGQWQQGGGQGQQAGGQLQQGGGGGQGQQAAGQSQQSTSAGDQEWQYAEEGAELPPGASDVQYTS</sequence>
<dbReference type="Proteomes" id="UP001479436">
    <property type="component" value="Unassembled WGS sequence"/>
</dbReference>
<dbReference type="EMBL" id="JASJQH010001935">
    <property type="protein sequence ID" value="KAK9760646.1"/>
    <property type="molecule type" value="Genomic_DNA"/>
</dbReference>
<reference evidence="2 3" key="1">
    <citation type="submission" date="2023-04" db="EMBL/GenBank/DDBJ databases">
        <title>Genome of Basidiobolus ranarum AG-B5.</title>
        <authorList>
            <person name="Stajich J.E."/>
            <person name="Carter-House D."/>
            <person name="Gryganskyi A."/>
        </authorList>
    </citation>
    <scope>NUCLEOTIDE SEQUENCE [LARGE SCALE GENOMIC DNA]</scope>
    <source>
        <strain evidence="2 3">AG-B5</strain>
    </source>
</reference>
<evidence type="ECO:0000313" key="3">
    <source>
        <dbReference type="Proteomes" id="UP001479436"/>
    </source>
</evidence>
<name>A0ABR2WGQ3_9FUNG</name>
<organism evidence="2 3">
    <name type="scientific">Basidiobolus ranarum</name>
    <dbReference type="NCBI Taxonomy" id="34480"/>
    <lineage>
        <taxon>Eukaryota</taxon>
        <taxon>Fungi</taxon>
        <taxon>Fungi incertae sedis</taxon>
        <taxon>Zoopagomycota</taxon>
        <taxon>Entomophthoromycotina</taxon>
        <taxon>Basidiobolomycetes</taxon>
        <taxon>Basidiobolales</taxon>
        <taxon>Basidiobolaceae</taxon>
        <taxon>Basidiobolus</taxon>
    </lineage>
</organism>
<feature type="compositionally biased region" description="Basic and acidic residues" evidence="1">
    <location>
        <begin position="27"/>
        <end position="45"/>
    </location>
</feature>
<evidence type="ECO:0000313" key="2">
    <source>
        <dbReference type="EMBL" id="KAK9760646.1"/>
    </source>
</evidence>
<keyword evidence="3" id="KW-1185">Reference proteome</keyword>